<sequence length="112" mass="12710">MSEVPAAFVQRISEAAFLVDDPKFQLKTLTSIPGIGPATATVVLTFHDPMNYAVGDRYMIAVLFGEDRTLRLSDYSRIFTALCERNPGGFDLRTVEKAYYQQYRVTHDIGRW</sequence>
<evidence type="ECO:0000313" key="1">
    <source>
        <dbReference type="EMBL" id="ADJ16660.1"/>
    </source>
</evidence>
<keyword evidence="1" id="KW-0614">Plasmid</keyword>
<evidence type="ECO:0000313" key="2">
    <source>
        <dbReference type="EMBL" id="ELY39076.1"/>
    </source>
</evidence>
<dbReference type="Proteomes" id="UP000011645">
    <property type="component" value="Unassembled WGS sequence"/>
</dbReference>
<dbReference type="OrthoDB" id="275650at2157"/>
<accession>D8JBK7</accession>
<geneLocation type="plasmid" evidence="1 3">
    <name>1</name>
</geneLocation>
<dbReference type="AlphaFoldDB" id="D8JBK7"/>
<dbReference type="PATRIC" id="fig|795797.18.peg.3260"/>
<gene>
    <name evidence="1" type="ordered locus">HacjB3_16541</name>
    <name evidence="2" type="ORF">C497_06189</name>
</gene>
<evidence type="ECO:0000313" key="4">
    <source>
        <dbReference type="Proteomes" id="UP000011645"/>
    </source>
</evidence>
<proteinExistence type="predicted"/>
<keyword evidence="4" id="KW-1185">Reference proteome</keyword>
<dbReference type="GO" id="GO:0006281">
    <property type="term" value="P:DNA repair"/>
    <property type="evidence" value="ECO:0007669"/>
    <property type="project" value="InterPro"/>
</dbReference>
<dbReference type="GeneID" id="9421106"/>
<dbReference type="KEGG" id="hje:HacjB3_16541"/>
<organism evidence="1 3">
    <name type="scientific">Halalkalicoccus jeotgali (strain DSM 18796 / CECT 7217 / JCM 14584 / KCTC 4019 / B3)</name>
    <dbReference type="NCBI Taxonomy" id="795797"/>
    <lineage>
        <taxon>Archaea</taxon>
        <taxon>Methanobacteriati</taxon>
        <taxon>Methanobacteriota</taxon>
        <taxon>Stenosarchaea group</taxon>
        <taxon>Halobacteria</taxon>
        <taxon>Halobacteriales</taxon>
        <taxon>Halococcaceae</taxon>
        <taxon>Halalkalicoccus</taxon>
    </lineage>
</organism>
<dbReference type="eggNOG" id="arCOG08193">
    <property type="taxonomic scope" value="Archaea"/>
</dbReference>
<name>D8JBK7_HALJB</name>
<dbReference type="SUPFAM" id="SSF48150">
    <property type="entry name" value="DNA-glycosylase"/>
    <property type="match status" value="1"/>
</dbReference>
<dbReference type="Proteomes" id="UP000000390">
    <property type="component" value="Plasmid 1"/>
</dbReference>
<evidence type="ECO:0000313" key="3">
    <source>
        <dbReference type="Proteomes" id="UP000000390"/>
    </source>
</evidence>
<dbReference type="EMBL" id="CP002063">
    <property type="protein sequence ID" value="ADJ16660.1"/>
    <property type="molecule type" value="Genomic_DNA"/>
</dbReference>
<dbReference type="EMBL" id="AOHV01000016">
    <property type="protein sequence ID" value="ELY39076.1"/>
    <property type="molecule type" value="Genomic_DNA"/>
</dbReference>
<dbReference type="GO" id="GO:0003824">
    <property type="term" value="F:catalytic activity"/>
    <property type="evidence" value="ECO:0007669"/>
    <property type="project" value="InterPro"/>
</dbReference>
<dbReference type="HOGENOM" id="CLU_2140138_0_0_2"/>
<protein>
    <submittedName>
        <fullName evidence="1">Uncharacterized protein</fullName>
    </submittedName>
</protein>
<dbReference type="RefSeq" id="WP_008415282.1">
    <property type="nucleotide sequence ID" value="NC_014298.1"/>
</dbReference>
<reference evidence="1 3" key="1">
    <citation type="journal article" date="2010" name="J. Bacteriol.">
        <title>Complete genome sequence of Halalkalicoccus jeotgali B3(T), an extremely halophilic archaeon.</title>
        <authorList>
            <person name="Roh S.W."/>
            <person name="Nam Y.D."/>
            <person name="Nam S.H."/>
            <person name="Choi S.H."/>
            <person name="Park H.S."/>
            <person name="Bae J.W."/>
        </authorList>
    </citation>
    <scope>NUCLEOTIDE SEQUENCE [LARGE SCALE GENOMIC DNA]</scope>
    <source>
        <strain evidence="1">B3</strain>
        <strain evidence="3">DSM 18796 / CECT 7217 / JCM 14584 / KCTC 4019 / B3</strain>
        <plasmid evidence="3">1</plasmid>
    </source>
</reference>
<dbReference type="InterPro" id="IPR011257">
    <property type="entry name" value="DNA_glycosylase"/>
</dbReference>
<reference evidence="2 4" key="2">
    <citation type="journal article" date="2014" name="PLoS Genet.">
        <title>Phylogenetically driven sequencing of extremely halophilic archaea reveals strategies for static and dynamic osmo-response.</title>
        <authorList>
            <person name="Becker E.A."/>
            <person name="Seitzer P.M."/>
            <person name="Tritt A."/>
            <person name="Larsen D."/>
            <person name="Krusor M."/>
            <person name="Yao A.I."/>
            <person name="Wu D."/>
            <person name="Madern D."/>
            <person name="Eisen J.A."/>
            <person name="Darling A.E."/>
            <person name="Facciotti M.T."/>
        </authorList>
    </citation>
    <scope>NUCLEOTIDE SEQUENCE [LARGE SCALE GENOMIC DNA]</scope>
    <source>
        <strain evidence="2">B3</strain>
        <strain evidence="4">DSM 18796 / CECT 7217 / JCM 14584 / KCTC 4019 / B3</strain>
    </source>
</reference>